<comment type="caution">
    <text evidence="2">The sequence shown here is derived from an EMBL/GenBank/DDBJ whole genome shotgun (WGS) entry which is preliminary data.</text>
</comment>
<evidence type="ECO:0000313" key="2">
    <source>
        <dbReference type="EMBL" id="KRZ79759.1"/>
    </source>
</evidence>
<name>A0A0V1N798_9BILA</name>
<dbReference type="Proteomes" id="UP000054843">
    <property type="component" value="Unassembled WGS sequence"/>
</dbReference>
<keyword evidence="3" id="KW-1185">Reference proteome</keyword>
<feature type="non-terminal residue" evidence="2">
    <location>
        <position position="1"/>
    </location>
</feature>
<organism evidence="2 3">
    <name type="scientific">Trichinella papuae</name>
    <dbReference type="NCBI Taxonomy" id="268474"/>
    <lineage>
        <taxon>Eukaryota</taxon>
        <taxon>Metazoa</taxon>
        <taxon>Ecdysozoa</taxon>
        <taxon>Nematoda</taxon>
        <taxon>Enoplea</taxon>
        <taxon>Dorylaimia</taxon>
        <taxon>Trichinellida</taxon>
        <taxon>Trichinellidae</taxon>
        <taxon>Trichinella</taxon>
    </lineage>
</organism>
<accession>A0A0V1N798</accession>
<sequence length="91" mass="10591">LTIIIAMLCLCTCKSDDLRVTWNRQQLDIWFVQLVVREFSEHKDLAAFTTNVTVKLPTFWPQSRDLVSAVVLNFTLSLTKFYCYVISFLPD</sequence>
<dbReference type="AlphaFoldDB" id="A0A0V1N798"/>
<keyword evidence="1" id="KW-0732">Signal</keyword>
<protein>
    <submittedName>
        <fullName evidence="2">Uncharacterized protein</fullName>
    </submittedName>
</protein>
<dbReference type="EMBL" id="JYDO01000005">
    <property type="protein sequence ID" value="KRZ79759.1"/>
    <property type="molecule type" value="Genomic_DNA"/>
</dbReference>
<evidence type="ECO:0000313" key="3">
    <source>
        <dbReference type="Proteomes" id="UP000054843"/>
    </source>
</evidence>
<feature type="non-terminal residue" evidence="2">
    <location>
        <position position="91"/>
    </location>
</feature>
<feature type="signal peptide" evidence="1">
    <location>
        <begin position="1"/>
        <end position="15"/>
    </location>
</feature>
<evidence type="ECO:0000256" key="1">
    <source>
        <dbReference type="SAM" id="SignalP"/>
    </source>
</evidence>
<proteinExistence type="predicted"/>
<feature type="chain" id="PRO_5012678287" evidence="1">
    <location>
        <begin position="16"/>
        <end position="91"/>
    </location>
</feature>
<reference evidence="2 3" key="1">
    <citation type="submission" date="2015-01" db="EMBL/GenBank/DDBJ databases">
        <title>Evolution of Trichinella species and genotypes.</title>
        <authorList>
            <person name="Korhonen P.K."/>
            <person name="Edoardo P."/>
            <person name="Giuseppe L.R."/>
            <person name="Gasser R.B."/>
        </authorList>
    </citation>
    <scope>NUCLEOTIDE SEQUENCE [LARGE SCALE GENOMIC DNA]</scope>
    <source>
        <strain evidence="2">ISS1980</strain>
    </source>
</reference>
<gene>
    <name evidence="2" type="ORF">T10_1222</name>
</gene>